<evidence type="ECO:0008006" key="3">
    <source>
        <dbReference type="Google" id="ProtNLM"/>
    </source>
</evidence>
<keyword evidence="2" id="KW-1185">Reference proteome</keyword>
<gene>
    <name evidence="1" type="ORF">GCM10009663_09120</name>
</gene>
<dbReference type="SUPFAM" id="SSF56801">
    <property type="entry name" value="Acetyl-CoA synthetase-like"/>
    <property type="match status" value="1"/>
</dbReference>
<dbReference type="RefSeq" id="WP_344622158.1">
    <property type="nucleotide sequence ID" value="NZ_BAAALD010000005.1"/>
</dbReference>
<dbReference type="Proteomes" id="UP001499987">
    <property type="component" value="Unassembled WGS sequence"/>
</dbReference>
<organism evidence="1 2">
    <name type="scientific">Kitasatospora arboriphila</name>
    <dbReference type="NCBI Taxonomy" id="258052"/>
    <lineage>
        <taxon>Bacteria</taxon>
        <taxon>Bacillati</taxon>
        <taxon>Actinomycetota</taxon>
        <taxon>Actinomycetes</taxon>
        <taxon>Kitasatosporales</taxon>
        <taxon>Streptomycetaceae</taxon>
        <taxon>Kitasatospora</taxon>
    </lineage>
</organism>
<protein>
    <recommendedName>
        <fullName evidence="3">AMP-binding enzyme C-terminal domain-containing protein</fullName>
    </recommendedName>
</protein>
<accession>A0ABN1TAP9</accession>
<dbReference type="Gene3D" id="3.30.300.30">
    <property type="match status" value="1"/>
</dbReference>
<evidence type="ECO:0000313" key="1">
    <source>
        <dbReference type="EMBL" id="GAA1071854.1"/>
    </source>
</evidence>
<dbReference type="InterPro" id="IPR045851">
    <property type="entry name" value="AMP-bd_C_sf"/>
</dbReference>
<comment type="caution">
    <text evidence="1">The sequence shown here is derived from an EMBL/GenBank/DDBJ whole genome shotgun (WGS) entry which is preliminary data.</text>
</comment>
<proteinExistence type="predicted"/>
<sequence length="126" mass="13660">MTTPVPPHTSDDQLDEADLGTRLLSLERALTELPAARQTAVLIGELPDHGDVLLVAFVPADAEREESTQRAARAACARLVPALPALVIPVDDIPYTLDGELRGQQLFDEMLPQIARDLLLPKEMSA</sequence>
<name>A0ABN1TAP9_9ACTN</name>
<reference evidence="1 2" key="1">
    <citation type="journal article" date="2019" name="Int. J. Syst. Evol. Microbiol.">
        <title>The Global Catalogue of Microorganisms (GCM) 10K type strain sequencing project: providing services to taxonomists for standard genome sequencing and annotation.</title>
        <authorList>
            <consortium name="The Broad Institute Genomics Platform"/>
            <consortium name="The Broad Institute Genome Sequencing Center for Infectious Disease"/>
            <person name="Wu L."/>
            <person name="Ma J."/>
        </authorList>
    </citation>
    <scope>NUCLEOTIDE SEQUENCE [LARGE SCALE GENOMIC DNA]</scope>
    <source>
        <strain evidence="1 2">JCM 13002</strain>
    </source>
</reference>
<dbReference type="EMBL" id="BAAALD010000005">
    <property type="protein sequence ID" value="GAA1071854.1"/>
    <property type="molecule type" value="Genomic_DNA"/>
</dbReference>
<evidence type="ECO:0000313" key="2">
    <source>
        <dbReference type="Proteomes" id="UP001499987"/>
    </source>
</evidence>